<dbReference type="AlphaFoldDB" id="A0A2P2PTM9"/>
<feature type="compositionally biased region" description="Gly residues" evidence="1">
    <location>
        <begin position="15"/>
        <end position="25"/>
    </location>
</feature>
<evidence type="ECO:0000313" key="2">
    <source>
        <dbReference type="EMBL" id="MBX58091.1"/>
    </source>
</evidence>
<protein>
    <submittedName>
        <fullName evidence="2">Uncharacterized protein</fullName>
    </submittedName>
</protein>
<reference evidence="2" key="1">
    <citation type="submission" date="2018-02" db="EMBL/GenBank/DDBJ databases">
        <title>Rhizophora mucronata_Transcriptome.</title>
        <authorList>
            <person name="Meera S.P."/>
            <person name="Sreeshan A."/>
            <person name="Augustine A."/>
        </authorList>
    </citation>
    <scope>NUCLEOTIDE SEQUENCE</scope>
    <source>
        <tissue evidence="2">Leaf</tissue>
    </source>
</reference>
<sequence>MNREKKNLLQKKWGSRGGGVVRASS</sequence>
<name>A0A2P2PTM9_RHIMU</name>
<organism evidence="2">
    <name type="scientific">Rhizophora mucronata</name>
    <name type="common">Asiatic mangrove</name>
    <dbReference type="NCBI Taxonomy" id="61149"/>
    <lineage>
        <taxon>Eukaryota</taxon>
        <taxon>Viridiplantae</taxon>
        <taxon>Streptophyta</taxon>
        <taxon>Embryophyta</taxon>
        <taxon>Tracheophyta</taxon>
        <taxon>Spermatophyta</taxon>
        <taxon>Magnoliopsida</taxon>
        <taxon>eudicotyledons</taxon>
        <taxon>Gunneridae</taxon>
        <taxon>Pentapetalae</taxon>
        <taxon>rosids</taxon>
        <taxon>fabids</taxon>
        <taxon>Malpighiales</taxon>
        <taxon>Rhizophoraceae</taxon>
        <taxon>Rhizophora</taxon>
    </lineage>
</organism>
<dbReference type="EMBL" id="GGEC01077607">
    <property type="protein sequence ID" value="MBX58091.1"/>
    <property type="molecule type" value="Transcribed_RNA"/>
</dbReference>
<proteinExistence type="predicted"/>
<evidence type="ECO:0000256" key="1">
    <source>
        <dbReference type="SAM" id="MobiDB-lite"/>
    </source>
</evidence>
<feature type="region of interest" description="Disordered" evidence="1">
    <location>
        <begin position="1"/>
        <end position="25"/>
    </location>
</feature>
<accession>A0A2P2PTM9</accession>